<dbReference type="AlphaFoldDB" id="A0A224YF73"/>
<protein>
    <submittedName>
        <fullName evidence="1">Uncharacterized protein</fullName>
    </submittedName>
</protein>
<organism evidence="1">
    <name type="scientific">Rhipicephalus zambeziensis</name>
    <dbReference type="NCBI Taxonomy" id="60191"/>
    <lineage>
        <taxon>Eukaryota</taxon>
        <taxon>Metazoa</taxon>
        <taxon>Ecdysozoa</taxon>
        <taxon>Arthropoda</taxon>
        <taxon>Chelicerata</taxon>
        <taxon>Arachnida</taxon>
        <taxon>Acari</taxon>
        <taxon>Parasitiformes</taxon>
        <taxon>Ixodida</taxon>
        <taxon>Ixodoidea</taxon>
        <taxon>Ixodidae</taxon>
        <taxon>Rhipicephalinae</taxon>
        <taxon>Rhipicephalus</taxon>
        <taxon>Rhipicephalus</taxon>
    </lineage>
</organism>
<proteinExistence type="predicted"/>
<evidence type="ECO:0000313" key="1">
    <source>
        <dbReference type="EMBL" id="MAA13091.1"/>
    </source>
</evidence>
<name>A0A224YF73_9ACAR</name>
<reference evidence="1" key="1">
    <citation type="journal article" date="2017" name="Parasit. Vectors">
        <title>Sialotranscriptomics of Rhipicephalus zambeziensis reveals intricate expression profiles of secretory proteins and suggests tight temporal transcriptional regulation during blood-feeding.</title>
        <authorList>
            <person name="de Castro M.H."/>
            <person name="de Klerk D."/>
            <person name="Pienaar R."/>
            <person name="Rees D.J.G."/>
            <person name="Mans B.J."/>
        </authorList>
    </citation>
    <scope>NUCLEOTIDE SEQUENCE</scope>
    <source>
        <tissue evidence="1">Salivary glands</tissue>
    </source>
</reference>
<sequence>MADVVTSVILNYTSNITSVTLCCRSRRCNSGVMIADRNKESTSFCHTSRLKLLIYQIPRELTVPRDSQCDAFWVCLIHLYHSKPLIAGHGKCRNCTASFHWCRHNMTILHSNLDITNPDITKYRL</sequence>
<accession>A0A224YF73</accession>
<dbReference type="EMBL" id="GFPF01001945">
    <property type="protein sequence ID" value="MAA13091.1"/>
    <property type="molecule type" value="Transcribed_RNA"/>
</dbReference>